<dbReference type="AlphaFoldDB" id="A0A5J4UPC3"/>
<dbReference type="EMBL" id="SNRW01014327">
    <property type="protein sequence ID" value="KAA6371595.1"/>
    <property type="molecule type" value="Genomic_DNA"/>
</dbReference>
<organism evidence="1 2">
    <name type="scientific">Streblomastix strix</name>
    <dbReference type="NCBI Taxonomy" id="222440"/>
    <lineage>
        <taxon>Eukaryota</taxon>
        <taxon>Metamonada</taxon>
        <taxon>Preaxostyla</taxon>
        <taxon>Oxymonadida</taxon>
        <taxon>Streblomastigidae</taxon>
        <taxon>Streblomastix</taxon>
    </lineage>
</organism>
<proteinExistence type="predicted"/>
<dbReference type="Proteomes" id="UP000324800">
    <property type="component" value="Unassembled WGS sequence"/>
</dbReference>
<reference evidence="1 2" key="1">
    <citation type="submission" date="2019-03" db="EMBL/GenBank/DDBJ databases">
        <title>Single cell metagenomics reveals metabolic interactions within the superorganism composed of flagellate Streblomastix strix and complex community of Bacteroidetes bacteria on its surface.</title>
        <authorList>
            <person name="Treitli S.C."/>
            <person name="Kolisko M."/>
            <person name="Husnik F."/>
            <person name="Keeling P."/>
            <person name="Hampl V."/>
        </authorList>
    </citation>
    <scope>NUCLEOTIDE SEQUENCE [LARGE SCALE GENOMIC DNA]</scope>
    <source>
        <strain evidence="1">ST1C</strain>
    </source>
</reference>
<comment type="caution">
    <text evidence="1">The sequence shown here is derived from an EMBL/GenBank/DDBJ whole genome shotgun (WGS) entry which is preliminary data.</text>
</comment>
<gene>
    <name evidence="1" type="ORF">EZS28_032877</name>
</gene>
<protein>
    <submittedName>
        <fullName evidence="1">Uncharacterized protein</fullName>
    </submittedName>
</protein>
<sequence length="193" mass="22261">MNDTSLLDEDIESPLDKQYQREVVFVLCLEDCISQTVGEIIEGYESLALIRGLFYMGDDLISGYDLVLVYLQNESEGEETLVDILVVIEFCLYEIFQFLFGDGDVHQEFLRPNYGGYNYLPFALGERERGRRGDPDEYGSGECGEVKLYSVYFDQKEMIEYLLMGQIAAKKRRSKQDLEIAKSYLLFQCPQIV</sequence>
<accession>A0A5J4UPC3</accession>
<evidence type="ECO:0000313" key="2">
    <source>
        <dbReference type="Proteomes" id="UP000324800"/>
    </source>
</evidence>
<name>A0A5J4UPC3_9EUKA</name>
<evidence type="ECO:0000313" key="1">
    <source>
        <dbReference type="EMBL" id="KAA6371595.1"/>
    </source>
</evidence>